<reference evidence="1 2" key="1">
    <citation type="submission" date="2016-10" db="EMBL/GenBank/DDBJ databases">
        <title>Complete genome sequences of three Cupriavidus strains isolated from various Malaysian environments.</title>
        <authorList>
            <person name="Abdullah A.A.-A."/>
            <person name="Shafie N.A.H."/>
            <person name="Lau N.S."/>
        </authorList>
    </citation>
    <scope>NUCLEOTIDE SEQUENCE [LARGE SCALE GENOMIC DNA]</scope>
    <source>
        <strain evidence="1 2">USMAA1020</strain>
    </source>
</reference>
<evidence type="ECO:0000313" key="2">
    <source>
        <dbReference type="Proteomes" id="UP000177515"/>
    </source>
</evidence>
<organism evidence="1 2">
    <name type="scientific">Cupriavidus malaysiensis</name>
    <dbReference type="NCBI Taxonomy" id="367825"/>
    <lineage>
        <taxon>Bacteria</taxon>
        <taxon>Pseudomonadati</taxon>
        <taxon>Pseudomonadota</taxon>
        <taxon>Betaproteobacteria</taxon>
        <taxon>Burkholderiales</taxon>
        <taxon>Burkholderiaceae</taxon>
        <taxon>Cupriavidus</taxon>
    </lineage>
</organism>
<accession>A0ABM7D7Q8</accession>
<sequence>MSIGDRPRNILAGYPSVRSGPVIDDHLLSEQTPDAGTDEVSHSVIATACACRKDDLQRLRARSHRSLCHWRGPGENVVGQMEFTSHDFSGRSNKRCSSYFRGTTFALQFDFDFDPPSGMKHHEGMSASVPFVLARDGTRQCEGAGHADRSCNGMRGMALARSEVARCDAIARVARADQHWLRNDAVRHIAEAHQQAGLQSQRLQSRQQCCIAVERGRCFTAADAQVAGPDNHQRHGRVDASHLDAIDHIDAFSRWEYLACHGTPGIQKIKQDRRAGSSDTVDAGVTVIGYPAIRRTYGHVNSSASIDVMHAYASRVALDLDETLLDGERRDA</sequence>
<name>A0ABM7D7Q8_9BURK</name>
<gene>
    <name evidence="1" type="ORF">BKK80_23795</name>
</gene>
<dbReference type="EMBL" id="CP017755">
    <property type="protein sequence ID" value="AOZ08905.1"/>
    <property type="molecule type" value="Genomic_DNA"/>
</dbReference>
<proteinExistence type="predicted"/>
<keyword evidence="2" id="KW-1185">Reference proteome</keyword>
<dbReference type="Proteomes" id="UP000177515">
    <property type="component" value="Chromosome 2"/>
</dbReference>
<evidence type="ECO:0000313" key="1">
    <source>
        <dbReference type="EMBL" id="AOZ08905.1"/>
    </source>
</evidence>
<protein>
    <submittedName>
        <fullName evidence="1">Uncharacterized protein</fullName>
    </submittedName>
</protein>